<evidence type="ECO:0000256" key="1">
    <source>
        <dbReference type="SAM" id="MobiDB-lite"/>
    </source>
</evidence>
<protein>
    <submittedName>
        <fullName evidence="4">Phage terminase, large subunit GpA</fullName>
    </submittedName>
</protein>
<comment type="caution">
    <text evidence="4">The sequence shown here is derived from an EMBL/GenBank/DDBJ whole genome shotgun (WGS) entry which is preliminary data.</text>
</comment>
<accession>A0ABM9U9M2</accession>
<dbReference type="InterPro" id="IPR046454">
    <property type="entry name" value="GpA_endonuclease"/>
</dbReference>
<evidence type="ECO:0000313" key="5">
    <source>
        <dbReference type="Proteomes" id="UP000182178"/>
    </source>
</evidence>
<dbReference type="Proteomes" id="UP000182178">
    <property type="component" value="Unassembled WGS sequence"/>
</dbReference>
<dbReference type="Pfam" id="PF20454">
    <property type="entry name" value="GpA_nuclease"/>
    <property type="match status" value="1"/>
</dbReference>
<organism evidence="4 5">
    <name type="scientific">Chelatococcus sambhunathii</name>
    <dbReference type="NCBI Taxonomy" id="363953"/>
    <lineage>
        <taxon>Bacteria</taxon>
        <taxon>Pseudomonadati</taxon>
        <taxon>Pseudomonadota</taxon>
        <taxon>Alphaproteobacteria</taxon>
        <taxon>Hyphomicrobiales</taxon>
        <taxon>Chelatococcaceae</taxon>
        <taxon>Chelatococcus</taxon>
    </lineage>
</organism>
<feature type="region of interest" description="Disordered" evidence="1">
    <location>
        <begin position="13"/>
        <end position="33"/>
    </location>
</feature>
<dbReference type="EMBL" id="CYHC01000016">
    <property type="protein sequence ID" value="CUA90901.1"/>
    <property type="molecule type" value="Genomic_DNA"/>
</dbReference>
<dbReference type="RefSeq" id="WP_055460968.1">
    <property type="nucleotide sequence ID" value="NZ_CYHC01000016.1"/>
</dbReference>
<name>A0ABM9U9M2_9HYPH</name>
<dbReference type="InterPro" id="IPR046453">
    <property type="entry name" value="GpA_ATPase"/>
</dbReference>
<feature type="domain" description="Phage terminase large subunit GpA ATPase" evidence="2">
    <location>
        <begin position="30"/>
        <end position="294"/>
    </location>
</feature>
<proteinExistence type="predicted"/>
<sequence>MATARILIRPTTRQTPDEWGADNRVYPPTSGVPGERNPYLTPYMVPFGRAVASGRYKRVVAVTCAQAGKTESFLDIIGQRLDQRPAPILYVGPSKEFLTDQFEPRLMELFDQAKTLAAKVSRGKANKKTLKRVAGVRVRLAHAGSSTALKSDPAALAVVDEFDEMLANIKGQGDPLGLVEARGDTFADFTTAVTSTCSRGLCETEVDENGLEFWKVMEPDQIESPIWRLFQEGTRYHWAWPCLHCGEYFIPRSKLLRYPDGATPAEARRNTHLACPRCGGLHVDDDKAKMNERGLFVAPGQWIENGVVYGDPPDSSTWSMWASGLASPFVTWGDRVERYLKAVASGEDDKVQTAINAGFGELYATGGGGDLPEWEEVRARVVPYQSGEVPRRVVRLMCGVDVGKRTLHYVIRGFGSQASSWLIKAGIFYGLTAEDEVWEKLEQMLLTPIGGLYIERMMIDAGYRPDKKAAGDEHRVYRFAMKFPRLVSSTKGHDTQSQPVNVAMIEKDSSGKKLSRSVELVHVNTDFFKTMVHDRLRTPVGRPGAFYLPEDVDDDYGKQLLSEARIIAPNGKPKWIKRYRENHWFDCEVLAAVAGFLAGVHRLPAGIVREEGADLDQEIGVAAEGDAADAAPTPAAAPATVRSIRDRFANMSARLNNR</sequence>
<dbReference type="Pfam" id="PF05876">
    <property type="entry name" value="GpA_ATPase"/>
    <property type="match status" value="1"/>
</dbReference>
<feature type="domain" description="Terminase large subunit GpA endonuclease" evidence="3">
    <location>
        <begin position="319"/>
        <end position="602"/>
    </location>
</feature>
<evidence type="ECO:0000313" key="4">
    <source>
        <dbReference type="EMBL" id="CUA90901.1"/>
    </source>
</evidence>
<evidence type="ECO:0000259" key="3">
    <source>
        <dbReference type="Pfam" id="PF20454"/>
    </source>
</evidence>
<reference evidence="4 5" key="1">
    <citation type="submission" date="2015-08" db="EMBL/GenBank/DDBJ databases">
        <authorList>
            <person name="Varghese N."/>
        </authorList>
    </citation>
    <scope>NUCLEOTIDE SEQUENCE [LARGE SCALE GENOMIC DNA]</scope>
    <source>
        <strain evidence="4 5">DSM 18167</strain>
    </source>
</reference>
<evidence type="ECO:0000259" key="2">
    <source>
        <dbReference type="Pfam" id="PF05876"/>
    </source>
</evidence>
<gene>
    <name evidence="4" type="ORF">Ga0061061_11642</name>
</gene>
<keyword evidence="5" id="KW-1185">Reference proteome</keyword>